<feature type="transmembrane region" description="Helical" evidence="6">
    <location>
        <begin position="406"/>
        <end position="422"/>
    </location>
</feature>
<feature type="region of interest" description="Disordered" evidence="5">
    <location>
        <begin position="460"/>
        <end position="490"/>
    </location>
</feature>
<keyword evidence="4 6" id="KW-0472">Membrane</keyword>
<name>A0A327KTS4_9BRAD</name>
<evidence type="ECO:0000313" key="9">
    <source>
        <dbReference type="Proteomes" id="UP000249130"/>
    </source>
</evidence>
<evidence type="ECO:0000259" key="7">
    <source>
        <dbReference type="Pfam" id="PF04932"/>
    </source>
</evidence>
<protein>
    <recommendedName>
        <fullName evidence="7">O-antigen ligase-related domain-containing protein</fullName>
    </recommendedName>
</protein>
<feature type="transmembrane region" description="Helical" evidence="6">
    <location>
        <begin position="110"/>
        <end position="131"/>
    </location>
</feature>
<feature type="transmembrane region" description="Helical" evidence="6">
    <location>
        <begin position="27"/>
        <end position="45"/>
    </location>
</feature>
<organism evidence="8 9">
    <name type="scientific">Rhodoplanes roseus</name>
    <dbReference type="NCBI Taxonomy" id="29409"/>
    <lineage>
        <taxon>Bacteria</taxon>
        <taxon>Pseudomonadati</taxon>
        <taxon>Pseudomonadota</taxon>
        <taxon>Alphaproteobacteria</taxon>
        <taxon>Hyphomicrobiales</taxon>
        <taxon>Nitrobacteraceae</taxon>
        <taxon>Rhodoplanes</taxon>
    </lineage>
</organism>
<dbReference type="Proteomes" id="UP000249130">
    <property type="component" value="Unassembled WGS sequence"/>
</dbReference>
<keyword evidence="3 6" id="KW-1133">Transmembrane helix</keyword>
<dbReference type="AlphaFoldDB" id="A0A327KTS4"/>
<feature type="transmembrane region" description="Helical" evidence="6">
    <location>
        <begin position="428"/>
        <end position="450"/>
    </location>
</feature>
<dbReference type="Pfam" id="PF04932">
    <property type="entry name" value="Wzy_C"/>
    <property type="match status" value="1"/>
</dbReference>
<dbReference type="RefSeq" id="WP_111420767.1">
    <property type="nucleotide sequence ID" value="NZ_NPEX01000162.1"/>
</dbReference>
<evidence type="ECO:0000256" key="1">
    <source>
        <dbReference type="ARBA" id="ARBA00004141"/>
    </source>
</evidence>
<sequence>MGDQGAFWILVAALTLAPLPFGSRDPVTVAVWCGWLGLGVAWAPVQRFRPPHYGVLAGVALLLLGYAVVLHEQLSSRPWFSDLDRAWAETAALLGSPVSPYAAAVRWEPLFALGTPLACVLALVLALSVGADRRDARRLLRATAWAGVAYAAYGIVALALFPGSILWREKTFYVGNLTGTFVNRNTAATYFGSCTLLWFLFLLEDVRRRWADRPRGWHDALFAGIWGETGARRPVPTSLWATALCLVATLLTASRAGSVLTLLTLVLATVVFFRRRFCGVGRATLVTVAALLCAVVVLQSLGGGVGARFEAHGLSDEGRLSAWRSTLRMIADHPWIGRGLGAFTYVFPGYRDIELSPWGIWNAAHSTPLEIASEVGVPLATAVALGWIGGVAVLARGSLVRRRDRMLPLAGLCVGVLAGLHTSIDFSLQVPGCAIVVFGVFGVGLAQAFAERDRADDARGIVRPEVTGTPVSSSEAATRPAYSRSASVPL</sequence>
<comment type="caution">
    <text evidence="8">The sequence shown here is derived from an EMBL/GenBank/DDBJ whole genome shotgun (WGS) entry which is preliminary data.</text>
</comment>
<dbReference type="OrthoDB" id="4391260at2"/>
<dbReference type="InterPro" id="IPR007016">
    <property type="entry name" value="O-antigen_ligase-rel_domated"/>
</dbReference>
<feature type="transmembrane region" description="Helical" evidence="6">
    <location>
        <begin position="285"/>
        <end position="307"/>
    </location>
</feature>
<evidence type="ECO:0000256" key="5">
    <source>
        <dbReference type="SAM" id="MobiDB-lite"/>
    </source>
</evidence>
<feature type="transmembrane region" description="Helical" evidence="6">
    <location>
        <begin position="143"/>
        <end position="167"/>
    </location>
</feature>
<comment type="subcellular location">
    <subcellularLocation>
        <location evidence="1">Membrane</location>
        <topology evidence="1">Multi-pass membrane protein</topology>
    </subcellularLocation>
</comment>
<reference evidence="8 9" key="1">
    <citation type="submission" date="2017-07" db="EMBL/GenBank/DDBJ databases">
        <title>Draft Genome Sequences of Select Purple Nonsulfur Bacteria.</title>
        <authorList>
            <person name="Lasarre B."/>
            <person name="Mckinlay J.B."/>
        </authorList>
    </citation>
    <scope>NUCLEOTIDE SEQUENCE [LARGE SCALE GENOMIC DNA]</scope>
    <source>
        <strain evidence="8 9">DSM 5909</strain>
    </source>
</reference>
<dbReference type="GO" id="GO:0016020">
    <property type="term" value="C:membrane"/>
    <property type="evidence" value="ECO:0007669"/>
    <property type="project" value="UniProtKB-SubCell"/>
</dbReference>
<dbReference type="PANTHER" id="PTHR37422">
    <property type="entry name" value="TEICHURONIC ACID BIOSYNTHESIS PROTEIN TUAE"/>
    <property type="match status" value="1"/>
</dbReference>
<dbReference type="EMBL" id="NPEX01000162">
    <property type="protein sequence ID" value="RAI42229.1"/>
    <property type="molecule type" value="Genomic_DNA"/>
</dbReference>
<feature type="transmembrane region" description="Helical" evidence="6">
    <location>
        <begin position="5"/>
        <end position="21"/>
    </location>
</feature>
<feature type="transmembrane region" description="Helical" evidence="6">
    <location>
        <begin position="235"/>
        <end position="251"/>
    </location>
</feature>
<dbReference type="InterPro" id="IPR051533">
    <property type="entry name" value="WaaL-like"/>
</dbReference>
<feature type="transmembrane region" description="Helical" evidence="6">
    <location>
        <begin position="257"/>
        <end position="273"/>
    </location>
</feature>
<proteinExistence type="predicted"/>
<keyword evidence="2 6" id="KW-0812">Transmembrane</keyword>
<feature type="transmembrane region" description="Helical" evidence="6">
    <location>
        <begin position="52"/>
        <end position="70"/>
    </location>
</feature>
<feature type="transmembrane region" description="Helical" evidence="6">
    <location>
        <begin position="375"/>
        <end position="394"/>
    </location>
</feature>
<evidence type="ECO:0000256" key="2">
    <source>
        <dbReference type="ARBA" id="ARBA00022692"/>
    </source>
</evidence>
<feature type="transmembrane region" description="Helical" evidence="6">
    <location>
        <begin position="187"/>
        <end position="203"/>
    </location>
</feature>
<keyword evidence="9" id="KW-1185">Reference proteome</keyword>
<evidence type="ECO:0000313" key="8">
    <source>
        <dbReference type="EMBL" id="RAI42229.1"/>
    </source>
</evidence>
<evidence type="ECO:0000256" key="6">
    <source>
        <dbReference type="SAM" id="Phobius"/>
    </source>
</evidence>
<dbReference type="PANTHER" id="PTHR37422:SF23">
    <property type="entry name" value="TEICHURONIC ACID BIOSYNTHESIS PROTEIN TUAE"/>
    <property type="match status" value="1"/>
</dbReference>
<evidence type="ECO:0000256" key="3">
    <source>
        <dbReference type="ARBA" id="ARBA00022989"/>
    </source>
</evidence>
<accession>A0A327KTS4</accession>
<gene>
    <name evidence="8" type="ORF">CH341_20015</name>
</gene>
<evidence type="ECO:0000256" key="4">
    <source>
        <dbReference type="ARBA" id="ARBA00023136"/>
    </source>
</evidence>
<feature type="domain" description="O-antigen ligase-related" evidence="7">
    <location>
        <begin position="241"/>
        <end position="381"/>
    </location>
</feature>